<dbReference type="PANTHER" id="PTHR48050:SF13">
    <property type="entry name" value="STEROL 3-BETA-GLUCOSYLTRANSFERASE UGT80A2"/>
    <property type="match status" value="1"/>
</dbReference>
<comment type="caution">
    <text evidence="3">The sequence shown here is derived from an EMBL/GenBank/DDBJ whole genome shotgun (WGS) entry which is preliminary data.</text>
</comment>
<evidence type="ECO:0000259" key="1">
    <source>
        <dbReference type="Pfam" id="PF03033"/>
    </source>
</evidence>
<organism evidence="3 4">
    <name type="scientific">Dyella mobilis</name>
    <dbReference type="NCBI Taxonomy" id="1849582"/>
    <lineage>
        <taxon>Bacteria</taxon>
        <taxon>Pseudomonadati</taxon>
        <taxon>Pseudomonadota</taxon>
        <taxon>Gammaproteobacteria</taxon>
        <taxon>Lysobacterales</taxon>
        <taxon>Rhodanobacteraceae</taxon>
        <taxon>Dyella</taxon>
    </lineage>
</organism>
<sequence length="444" mass="48442">MLELISRPAPIAIFTIGTQGDIRPCVALGVGLQRAGYPVRIVTSDNFANLVREAGLAFFPLTANFQTLLDSNRDIADKGLDFAAMARISRRFYTDWARRWASEGMAAADGAGLLIGVANSTLLAKAVAEARGVPFVGAQLQPLTPSRQMSPLVLTGGRTLPSSLNMPIYNLLRLLVWYVMKPAINDIVRPQLGLPRYPWYGPYFKNRHHRVLYGFSRHVVPRPDDWPDTVQITGSWFLDQPHWQPPDALRDFLDAGPKPIYIGFGSMISTQAERFTAAVYEAVRKSGQRAVLATGWGGLSGEEGSADDQIFVTRGAPHDWLFPRMAAAVHHGGAGTTAAAARAGIPSVIVPFFGDQPFWARSLQREGAAPPMIDRRNMDATRLAAAIAMATQEPMRQAAALLGEKVRSENGVEQAIACLREWQLLPPVQDAPLASETEARVLLA</sequence>
<evidence type="ECO:0000313" key="4">
    <source>
        <dbReference type="Proteomes" id="UP001430193"/>
    </source>
</evidence>
<dbReference type="InterPro" id="IPR010610">
    <property type="entry name" value="EryCIII-like_C"/>
</dbReference>
<dbReference type="InterPro" id="IPR004276">
    <property type="entry name" value="GlycoTrans_28_N"/>
</dbReference>
<gene>
    <name evidence="3" type="ORF">ISS99_21260</name>
</gene>
<evidence type="ECO:0000259" key="2">
    <source>
        <dbReference type="Pfam" id="PF06722"/>
    </source>
</evidence>
<accession>A0ABS2KLM2</accession>
<dbReference type="Proteomes" id="UP001430193">
    <property type="component" value="Unassembled WGS sequence"/>
</dbReference>
<dbReference type="EMBL" id="JADIKF010000040">
    <property type="protein sequence ID" value="MBM7132066.1"/>
    <property type="molecule type" value="Genomic_DNA"/>
</dbReference>
<dbReference type="InterPro" id="IPR050426">
    <property type="entry name" value="Glycosyltransferase_28"/>
</dbReference>
<keyword evidence="4" id="KW-1185">Reference proteome</keyword>
<dbReference type="Pfam" id="PF03033">
    <property type="entry name" value="Glyco_transf_28"/>
    <property type="match status" value="1"/>
</dbReference>
<dbReference type="Pfam" id="PF06722">
    <property type="entry name" value="EryCIII-like_C"/>
    <property type="match status" value="1"/>
</dbReference>
<dbReference type="Gene3D" id="3.40.50.2000">
    <property type="entry name" value="Glycogen Phosphorylase B"/>
    <property type="match status" value="2"/>
</dbReference>
<protein>
    <submittedName>
        <fullName evidence="3">Glycosyltransferase family 1 protein</fullName>
    </submittedName>
</protein>
<dbReference type="PANTHER" id="PTHR48050">
    <property type="entry name" value="STEROL 3-BETA-GLUCOSYLTRANSFERASE"/>
    <property type="match status" value="1"/>
</dbReference>
<name>A0ABS2KLM2_9GAMM</name>
<dbReference type="InterPro" id="IPR002213">
    <property type="entry name" value="UDP_glucos_trans"/>
</dbReference>
<evidence type="ECO:0000313" key="3">
    <source>
        <dbReference type="EMBL" id="MBM7132066.1"/>
    </source>
</evidence>
<reference evidence="3" key="1">
    <citation type="submission" date="2020-10" db="EMBL/GenBank/DDBJ databases">
        <title>Phylogeny of dyella-like bacteria.</title>
        <authorList>
            <person name="Fu J."/>
        </authorList>
    </citation>
    <scope>NUCLEOTIDE SEQUENCE</scope>
    <source>
        <strain evidence="3">DHON07</strain>
    </source>
</reference>
<dbReference type="CDD" id="cd03784">
    <property type="entry name" value="GT1_Gtf-like"/>
    <property type="match status" value="1"/>
</dbReference>
<feature type="domain" description="Glycosyltransferase family 28 N-terminal" evidence="1">
    <location>
        <begin position="11"/>
        <end position="74"/>
    </location>
</feature>
<dbReference type="SUPFAM" id="SSF53756">
    <property type="entry name" value="UDP-Glycosyltransferase/glycogen phosphorylase"/>
    <property type="match status" value="1"/>
</dbReference>
<dbReference type="RefSeq" id="WP_204633595.1">
    <property type="nucleotide sequence ID" value="NZ_BSOC01000001.1"/>
</dbReference>
<proteinExistence type="predicted"/>
<feature type="domain" description="Erythromycin biosynthesis protein CIII-like C-terminal" evidence="2">
    <location>
        <begin position="317"/>
        <end position="402"/>
    </location>
</feature>